<proteinExistence type="predicted"/>
<dbReference type="EMBL" id="BPVZ01000014">
    <property type="protein sequence ID" value="GKU99517.1"/>
    <property type="molecule type" value="Genomic_DNA"/>
</dbReference>
<keyword evidence="2" id="KW-1185">Reference proteome</keyword>
<name>A0AAV5IMD8_9ROSI</name>
<sequence>MKGLHSDTSSPIDSVSPKLSSFRHCLKLVSPKLVLLVYLGTHEGTCKIPQGTD</sequence>
<dbReference type="Proteomes" id="UP001054252">
    <property type="component" value="Unassembled WGS sequence"/>
</dbReference>
<dbReference type="AlphaFoldDB" id="A0AAV5IMD8"/>
<accession>A0AAV5IMD8</accession>
<protein>
    <submittedName>
        <fullName evidence="1">Uncharacterized protein</fullName>
    </submittedName>
</protein>
<organism evidence="1 2">
    <name type="scientific">Rubroshorea leprosula</name>
    <dbReference type="NCBI Taxonomy" id="152421"/>
    <lineage>
        <taxon>Eukaryota</taxon>
        <taxon>Viridiplantae</taxon>
        <taxon>Streptophyta</taxon>
        <taxon>Embryophyta</taxon>
        <taxon>Tracheophyta</taxon>
        <taxon>Spermatophyta</taxon>
        <taxon>Magnoliopsida</taxon>
        <taxon>eudicotyledons</taxon>
        <taxon>Gunneridae</taxon>
        <taxon>Pentapetalae</taxon>
        <taxon>rosids</taxon>
        <taxon>malvids</taxon>
        <taxon>Malvales</taxon>
        <taxon>Dipterocarpaceae</taxon>
        <taxon>Rubroshorea</taxon>
    </lineage>
</organism>
<comment type="caution">
    <text evidence="1">The sequence shown here is derived from an EMBL/GenBank/DDBJ whole genome shotgun (WGS) entry which is preliminary data.</text>
</comment>
<evidence type="ECO:0000313" key="2">
    <source>
        <dbReference type="Proteomes" id="UP001054252"/>
    </source>
</evidence>
<reference evidence="1 2" key="1">
    <citation type="journal article" date="2021" name="Commun. Biol.">
        <title>The genome of Shorea leprosula (Dipterocarpaceae) highlights the ecological relevance of drought in aseasonal tropical rainforests.</title>
        <authorList>
            <person name="Ng K.K.S."/>
            <person name="Kobayashi M.J."/>
            <person name="Fawcett J.A."/>
            <person name="Hatakeyama M."/>
            <person name="Paape T."/>
            <person name="Ng C.H."/>
            <person name="Ang C.C."/>
            <person name="Tnah L.H."/>
            <person name="Lee C.T."/>
            <person name="Nishiyama T."/>
            <person name="Sese J."/>
            <person name="O'Brien M.J."/>
            <person name="Copetti D."/>
            <person name="Mohd Noor M.I."/>
            <person name="Ong R.C."/>
            <person name="Putra M."/>
            <person name="Sireger I.Z."/>
            <person name="Indrioko S."/>
            <person name="Kosugi Y."/>
            <person name="Izuno A."/>
            <person name="Isagi Y."/>
            <person name="Lee S.L."/>
            <person name="Shimizu K.K."/>
        </authorList>
    </citation>
    <scope>NUCLEOTIDE SEQUENCE [LARGE SCALE GENOMIC DNA]</scope>
    <source>
        <strain evidence="1">214</strain>
    </source>
</reference>
<evidence type="ECO:0000313" key="1">
    <source>
        <dbReference type="EMBL" id="GKU99517.1"/>
    </source>
</evidence>
<gene>
    <name evidence="1" type="ORF">SLEP1_g12357</name>
</gene>